<comment type="caution">
    <text evidence="1">The sequence shown here is derived from an EMBL/GenBank/DDBJ whole genome shotgun (WGS) entry which is preliminary data.</text>
</comment>
<name>A0A2T0T6N9_9PSEU</name>
<dbReference type="Proteomes" id="UP000239494">
    <property type="component" value="Unassembled WGS sequence"/>
</dbReference>
<reference evidence="1 2" key="1">
    <citation type="submission" date="2018-03" db="EMBL/GenBank/DDBJ databases">
        <title>Genomic Encyclopedia of Archaeal and Bacterial Type Strains, Phase II (KMG-II): from individual species to whole genera.</title>
        <authorList>
            <person name="Goeker M."/>
        </authorList>
    </citation>
    <scope>NUCLEOTIDE SEQUENCE [LARGE SCALE GENOMIC DNA]</scope>
    <source>
        <strain evidence="1 2">DSM 44720</strain>
    </source>
</reference>
<gene>
    <name evidence="1" type="ORF">CLV43_10594</name>
</gene>
<accession>A0A2T0T6N9</accession>
<keyword evidence="2" id="KW-1185">Reference proteome</keyword>
<proteinExistence type="predicted"/>
<evidence type="ECO:0000313" key="1">
    <source>
        <dbReference type="EMBL" id="PRY41336.1"/>
    </source>
</evidence>
<sequence length="155" mass="16541">MLAAPSMAEALVLTVDAPSLTRVSASSDVARLAVVVRRWIHERGPSGTEPSRLLPVVLAITHMDQLDKNKTLEEVVALFDPLRAVGATSSRITGLTVSVNAGSPSGHCALPLLWGLRHGIPAMANEVTAVWPVGPLPAWSWGSNGFDRKRATWHP</sequence>
<evidence type="ECO:0000313" key="2">
    <source>
        <dbReference type="Proteomes" id="UP000239494"/>
    </source>
</evidence>
<dbReference type="AlphaFoldDB" id="A0A2T0T6N9"/>
<organism evidence="1 2">
    <name type="scientific">Umezawaea tangerina</name>
    <dbReference type="NCBI Taxonomy" id="84725"/>
    <lineage>
        <taxon>Bacteria</taxon>
        <taxon>Bacillati</taxon>
        <taxon>Actinomycetota</taxon>
        <taxon>Actinomycetes</taxon>
        <taxon>Pseudonocardiales</taxon>
        <taxon>Pseudonocardiaceae</taxon>
        <taxon>Umezawaea</taxon>
    </lineage>
</organism>
<dbReference type="EMBL" id="PVTF01000005">
    <property type="protein sequence ID" value="PRY41336.1"/>
    <property type="molecule type" value="Genomic_DNA"/>
</dbReference>
<protein>
    <submittedName>
        <fullName evidence="1">Uncharacterized protein</fullName>
    </submittedName>
</protein>